<evidence type="ECO:0000313" key="4">
    <source>
        <dbReference type="EMBL" id="TET10941.1"/>
    </source>
</evidence>
<dbReference type="EMBL" id="SOKJ01000195">
    <property type="protein sequence ID" value="TET10941.1"/>
    <property type="molecule type" value="Genomic_DNA"/>
</dbReference>
<name>A0A523RZ73_UNCAE</name>
<sequence>MEPDREWRGRATLVDLLDRVFDKGVIIHADLIISVAGIPLIGVTLKAALAGMETMLAYGMLQDMDVKSRMWEAQHRKNNQVPLMEGEEVALKMFGSYYYSKGIYRAWKSGYFYLTNFRLLLYQQDMAEVVFQTPLEKITAMRIRREKSFTGKNKDIIYLALEGGKIVRLNALQTQQFIEKLRELQEKIGVSLGELPAEELDETTNKFLMDGEKVCYQGRMWHLRPKSGVMGEIWKPGHLYLTNKRLCWWYEFEGKLLFQVPVDKITGAIQERRNLSVVLTDKKVLDVIYYSNNGSKIVASFSGKE</sequence>
<dbReference type="GO" id="GO:0031411">
    <property type="term" value="C:gas vesicle"/>
    <property type="evidence" value="ECO:0007669"/>
    <property type="project" value="UniProtKB-SubCell"/>
</dbReference>
<evidence type="ECO:0000256" key="2">
    <source>
        <dbReference type="ARBA" id="ARBA00035108"/>
    </source>
</evidence>
<comment type="similarity">
    <text evidence="3">Belongs to the gas vesicle GvpA family.</text>
</comment>
<reference evidence="4 5" key="1">
    <citation type="submission" date="2019-03" db="EMBL/GenBank/DDBJ databases">
        <title>Metabolic potential of uncultured bacteria and archaea associated with petroleum seepage in deep-sea sediments.</title>
        <authorList>
            <person name="Dong X."/>
            <person name="Hubert C."/>
        </authorList>
    </citation>
    <scope>NUCLEOTIDE SEQUENCE [LARGE SCALE GENOMIC DNA]</scope>
    <source>
        <strain evidence="4">E44_bin7</strain>
    </source>
</reference>
<keyword evidence="1" id="KW-0304">Gas vesicle</keyword>
<dbReference type="Proteomes" id="UP000316360">
    <property type="component" value="Unassembled WGS sequence"/>
</dbReference>
<dbReference type="InterPro" id="IPR050530">
    <property type="entry name" value="GvpA"/>
</dbReference>
<evidence type="ECO:0000313" key="5">
    <source>
        <dbReference type="Proteomes" id="UP000316360"/>
    </source>
</evidence>
<gene>
    <name evidence="4" type="ORF">E3J84_03505</name>
</gene>
<evidence type="ECO:0008006" key="6">
    <source>
        <dbReference type="Google" id="ProtNLM"/>
    </source>
</evidence>
<comment type="caution">
    <text evidence="4">The sequence shown here is derived from an EMBL/GenBank/DDBJ whole genome shotgun (WGS) entry which is preliminary data.</text>
</comment>
<dbReference type="PANTHER" id="PTHR35344">
    <property type="entry name" value="GAS VESICLE STRUCTURAL PROTEIN 2-RELATED"/>
    <property type="match status" value="1"/>
</dbReference>
<dbReference type="InterPro" id="IPR000638">
    <property type="entry name" value="Gas-vesicle_GvpA-like"/>
</dbReference>
<dbReference type="PANTHER" id="PTHR35344:SF4">
    <property type="entry name" value="GAS VESICLE PROTEIN A1"/>
    <property type="match status" value="1"/>
</dbReference>
<proteinExistence type="inferred from homology"/>
<dbReference type="GO" id="GO:0005198">
    <property type="term" value="F:structural molecule activity"/>
    <property type="evidence" value="ECO:0007669"/>
    <property type="project" value="InterPro"/>
</dbReference>
<organism evidence="4 5">
    <name type="scientific">Aerophobetes bacterium</name>
    <dbReference type="NCBI Taxonomy" id="2030807"/>
    <lineage>
        <taxon>Bacteria</taxon>
        <taxon>Candidatus Aerophobota</taxon>
    </lineage>
</organism>
<accession>A0A523RZ73</accession>
<evidence type="ECO:0000256" key="1">
    <source>
        <dbReference type="ARBA" id="ARBA00022987"/>
    </source>
</evidence>
<evidence type="ECO:0000256" key="3">
    <source>
        <dbReference type="ARBA" id="ARBA00035646"/>
    </source>
</evidence>
<feature type="non-terminal residue" evidence="4">
    <location>
        <position position="305"/>
    </location>
</feature>
<dbReference type="GO" id="GO:0012506">
    <property type="term" value="C:vesicle membrane"/>
    <property type="evidence" value="ECO:0007669"/>
    <property type="project" value="InterPro"/>
</dbReference>
<comment type="subcellular location">
    <subcellularLocation>
        <location evidence="2">Gas vesicle</location>
    </subcellularLocation>
</comment>
<dbReference type="Pfam" id="PF00741">
    <property type="entry name" value="Gas_vesicle"/>
    <property type="match status" value="1"/>
</dbReference>
<dbReference type="AlphaFoldDB" id="A0A523RZ73"/>
<protein>
    <recommendedName>
        <fullName evidence="6">Gas vesicle structural protein</fullName>
    </recommendedName>
</protein>